<feature type="binding site" evidence="16">
    <location>
        <begin position="6"/>
        <end position="13"/>
    </location>
    <ligand>
        <name>ATP</name>
        <dbReference type="ChEBI" id="CHEBI:30616"/>
    </ligand>
</feature>
<keyword evidence="10 16" id="KW-0418">Kinase</keyword>
<comment type="pathway">
    <text evidence="4 16">Cofactor biosynthesis; coenzyme A biosynthesis; CoA from (R)-pantothenate: step 1/5.</text>
</comment>
<evidence type="ECO:0000256" key="6">
    <source>
        <dbReference type="ARBA" id="ARBA00012102"/>
    </source>
</evidence>
<evidence type="ECO:0000256" key="1">
    <source>
        <dbReference type="ARBA" id="ARBA00001206"/>
    </source>
</evidence>
<dbReference type="SUPFAM" id="SSF53067">
    <property type="entry name" value="Actin-like ATPase domain"/>
    <property type="match status" value="2"/>
</dbReference>
<dbReference type="PANTHER" id="PTHR34265:SF1">
    <property type="entry name" value="TYPE III PANTOTHENATE KINASE"/>
    <property type="match status" value="1"/>
</dbReference>
<feature type="binding site" evidence="16">
    <location>
        <position position="117"/>
    </location>
    <ligand>
        <name>ATP</name>
        <dbReference type="ChEBI" id="CHEBI:30616"/>
    </ligand>
</feature>
<dbReference type="EC" id="2.7.1.33" evidence="6 16"/>
<evidence type="ECO:0000256" key="15">
    <source>
        <dbReference type="ARBA" id="ARBA00040883"/>
    </source>
</evidence>
<reference evidence="17 18" key="1">
    <citation type="submission" date="2019-02" db="EMBL/GenBank/DDBJ databases">
        <title>Bacterial novel species Emticicia sp. 17J42-9 isolated from soil.</title>
        <authorList>
            <person name="Jung H.-Y."/>
        </authorList>
    </citation>
    <scope>NUCLEOTIDE SEQUENCE [LARGE SCALE GENOMIC DNA]</scope>
    <source>
        <strain evidence="17 18">17J42-9</strain>
    </source>
</reference>
<dbReference type="InterPro" id="IPR004619">
    <property type="entry name" value="Type_III_PanK"/>
</dbReference>
<name>A0A4Q5LX80_9BACT</name>
<dbReference type="Gene3D" id="3.30.420.40">
    <property type="match status" value="1"/>
</dbReference>
<dbReference type="PANTHER" id="PTHR34265">
    <property type="entry name" value="TYPE III PANTOTHENATE KINASE"/>
    <property type="match status" value="1"/>
</dbReference>
<feature type="binding site" evidence="16">
    <location>
        <position position="84"/>
    </location>
    <ligand>
        <name>substrate</name>
    </ligand>
</feature>
<dbReference type="GO" id="GO:0015937">
    <property type="term" value="P:coenzyme A biosynthetic process"/>
    <property type="evidence" value="ECO:0007669"/>
    <property type="project" value="UniProtKB-UniRule"/>
</dbReference>
<organism evidence="17 18">
    <name type="scientific">Emticicia agri</name>
    <dbReference type="NCBI Taxonomy" id="2492393"/>
    <lineage>
        <taxon>Bacteria</taxon>
        <taxon>Pseudomonadati</taxon>
        <taxon>Bacteroidota</taxon>
        <taxon>Cytophagia</taxon>
        <taxon>Cytophagales</taxon>
        <taxon>Leadbetterellaceae</taxon>
        <taxon>Emticicia</taxon>
    </lineage>
</organism>
<dbReference type="AlphaFoldDB" id="A0A4Q5LX80"/>
<evidence type="ECO:0000256" key="3">
    <source>
        <dbReference type="ARBA" id="ARBA00004496"/>
    </source>
</evidence>
<dbReference type="Pfam" id="PF03309">
    <property type="entry name" value="Pan_kinase"/>
    <property type="match status" value="1"/>
</dbReference>
<feature type="active site" description="Proton acceptor" evidence="16">
    <location>
        <position position="93"/>
    </location>
</feature>
<dbReference type="Proteomes" id="UP000293162">
    <property type="component" value="Unassembled WGS sequence"/>
</dbReference>
<dbReference type="GO" id="GO:0005737">
    <property type="term" value="C:cytoplasm"/>
    <property type="evidence" value="ECO:0007669"/>
    <property type="project" value="UniProtKB-SubCell"/>
</dbReference>
<evidence type="ECO:0000256" key="11">
    <source>
        <dbReference type="ARBA" id="ARBA00022840"/>
    </source>
</evidence>
<dbReference type="InterPro" id="IPR043129">
    <property type="entry name" value="ATPase_NBD"/>
</dbReference>
<dbReference type="OrthoDB" id="9804707at2"/>
<evidence type="ECO:0000256" key="12">
    <source>
        <dbReference type="ARBA" id="ARBA00022958"/>
    </source>
</evidence>
<dbReference type="CDD" id="cd24015">
    <property type="entry name" value="ASKHA_NBD_PanK-III"/>
    <property type="match status" value="1"/>
</dbReference>
<sequence length="276" mass="30159">MFGVVDIGNTFAKVGLFEDDELVEVSTGLEIEALDDFLSLKKVKKALISSVTKNQQELEAIFEQVSFGKIILNSSTALPIEKDYETPQTLGSDRLAAAVGANFLYPATNCLIIDMGTAIKYDYVSIDDSYVSTDEKKPKGIFRGGIISPGMRIRFEALHTFTKRLPLVEAEGAIPPLIGKNTKACIQSGVVNGIIAEVNGMIENYSQLGKCQVILCGGDASFFESQIKKPNFAGSFEIGSTQNWPIDNIKIELIPNLVLIGLNRILRYNVEKLTTP</sequence>
<protein>
    <recommendedName>
        <fullName evidence="15 16">Type III pantothenate kinase</fullName>
        <ecNumber evidence="6 16">2.7.1.33</ecNumber>
    </recommendedName>
    <alternativeName>
        <fullName evidence="16">PanK-III</fullName>
    </alternativeName>
    <alternativeName>
        <fullName evidence="16">Pantothenic acid kinase</fullName>
    </alternativeName>
</protein>
<evidence type="ECO:0000256" key="10">
    <source>
        <dbReference type="ARBA" id="ARBA00022777"/>
    </source>
</evidence>
<evidence type="ECO:0000256" key="13">
    <source>
        <dbReference type="ARBA" id="ARBA00022993"/>
    </source>
</evidence>
<gene>
    <name evidence="16" type="primary">coaX</name>
    <name evidence="17" type="ORF">EWM59_16740</name>
</gene>
<evidence type="ECO:0000256" key="9">
    <source>
        <dbReference type="ARBA" id="ARBA00022741"/>
    </source>
</evidence>
<evidence type="ECO:0000256" key="5">
    <source>
        <dbReference type="ARBA" id="ARBA00011738"/>
    </source>
</evidence>
<comment type="function">
    <text evidence="16">Catalyzes the phosphorylation of pantothenate (Pan), the first step in CoA biosynthesis.</text>
</comment>
<dbReference type="GO" id="GO:0046872">
    <property type="term" value="F:metal ion binding"/>
    <property type="evidence" value="ECO:0007669"/>
    <property type="project" value="UniProtKB-KW"/>
</dbReference>
<comment type="cofactor">
    <cofactor evidence="2">
        <name>K(+)</name>
        <dbReference type="ChEBI" id="CHEBI:29103"/>
    </cofactor>
</comment>
<evidence type="ECO:0000256" key="16">
    <source>
        <dbReference type="HAMAP-Rule" id="MF_01274"/>
    </source>
</evidence>
<dbReference type="UniPathway" id="UPA00241">
    <property type="reaction ID" value="UER00352"/>
</dbReference>
<evidence type="ECO:0000256" key="14">
    <source>
        <dbReference type="ARBA" id="ARBA00038036"/>
    </source>
</evidence>
<comment type="similarity">
    <text evidence="14 16">Belongs to the type III pantothenate kinase family.</text>
</comment>
<evidence type="ECO:0000256" key="8">
    <source>
        <dbReference type="ARBA" id="ARBA00022679"/>
    </source>
</evidence>
<keyword evidence="18" id="KW-1185">Reference proteome</keyword>
<comment type="subunit">
    <text evidence="5 16">Homodimer.</text>
</comment>
<comment type="subcellular location">
    <subcellularLocation>
        <location evidence="3 16">Cytoplasm</location>
    </subcellularLocation>
</comment>
<comment type="catalytic activity">
    <reaction evidence="1 16">
        <text>(R)-pantothenate + ATP = (R)-4'-phosphopantothenate + ADP + H(+)</text>
        <dbReference type="Rhea" id="RHEA:16373"/>
        <dbReference type="ChEBI" id="CHEBI:10986"/>
        <dbReference type="ChEBI" id="CHEBI:15378"/>
        <dbReference type="ChEBI" id="CHEBI:29032"/>
        <dbReference type="ChEBI" id="CHEBI:30616"/>
        <dbReference type="ChEBI" id="CHEBI:456216"/>
        <dbReference type="EC" id="2.7.1.33"/>
    </reaction>
</comment>
<evidence type="ECO:0000256" key="7">
    <source>
        <dbReference type="ARBA" id="ARBA00022490"/>
    </source>
</evidence>
<keyword evidence="11 16" id="KW-0067">ATP-binding</keyword>
<comment type="cofactor">
    <cofactor evidence="16">
        <name>NH4(+)</name>
        <dbReference type="ChEBI" id="CHEBI:28938"/>
    </cofactor>
    <cofactor evidence="16">
        <name>K(+)</name>
        <dbReference type="ChEBI" id="CHEBI:29103"/>
    </cofactor>
    <text evidence="16">A monovalent cation. Ammonium or potassium.</text>
</comment>
<dbReference type="GO" id="GO:0004594">
    <property type="term" value="F:pantothenate kinase activity"/>
    <property type="evidence" value="ECO:0007669"/>
    <property type="project" value="UniProtKB-UniRule"/>
</dbReference>
<dbReference type="GO" id="GO:0005524">
    <property type="term" value="F:ATP binding"/>
    <property type="evidence" value="ECO:0007669"/>
    <property type="project" value="UniProtKB-UniRule"/>
</dbReference>
<keyword evidence="12 16" id="KW-0630">Potassium</keyword>
<proteinExistence type="inferred from homology"/>
<dbReference type="HAMAP" id="MF_01274">
    <property type="entry name" value="Pantothen_kinase_3"/>
    <property type="match status" value="1"/>
</dbReference>
<dbReference type="RefSeq" id="WP_130022381.1">
    <property type="nucleotide sequence ID" value="NZ_SEWF01000025.1"/>
</dbReference>
<evidence type="ECO:0000256" key="2">
    <source>
        <dbReference type="ARBA" id="ARBA00001958"/>
    </source>
</evidence>
<dbReference type="EMBL" id="SEWF01000025">
    <property type="protein sequence ID" value="RYU94446.1"/>
    <property type="molecule type" value="Genomic_DNA"/>
</dbReference>
<keyword evidence="7 16" id="KW-0963">Cytoplasm</keyword>
<keyword evidence="9 16" id="KW-0547">Nucleotide-binding</keyword>
<keyword evidence="16" id="KW-0479">Metal-binding</keyword>
<evidence type="ECO:0000313" key="17">
    <source>
        <dbReference type="EMBL" id="RYU94446.1"/>
    </source>
</evidence>
<dbReference type="NCBIfam" id="TIGR00671">
    <property type="entry name" value="baf"/>
    <property type="match status" value="1"/>
</dbReference>
<feature type="binding site" evidence="16">
    <location>
        <begin position="91"/>
        <end position="94"/>
    </location>
    <ligand>
        <name>substrate</name>
    </ligand>
</feature>
<comment type="caution">
    <text evidence="17">The sequence shown here is derived from an EMBL/GenBank/DDBJ whole genome shotgun (WGS) entry which is preliminary data.</text>
</comment>
<feature type="binding site" evidence="16">
    <location>
        <position position="114"/>
    </location>
    <ligand>
        <name>K(+)</name>
        <dbReference type="ChEBI" id="CHEBI:29103"/>
    </ligand>
</feature>
<feature type="binding site" evidence="16">
    <location>
        <position position="182"/>
    </location>
    <ligand>
        <name>substrate</name>
    </ligand>
</feature>
<keyword evidence="13 16" id="KW-0173">Coenzyme A biosynthesis</keyword>
<evidence type="ECO:0000313" key="18">
    <source>
        <dbReference type="Proteomes" id="UP000293162"/>
    </source>
</evidence>
<accession>A0A4Q5LX80</accession>
<keyword evidence="8 16" id="KW-0808">Transferase</keyword>
<evidence type="ECO:0000256" key="4">
    <source>
        <dbReference type="ARBA" id="ARBA00005225"/>
    </source>
</evidence>